<evidence type="ECO:0000313" key="2">
    <source>
        <dbReference type="EMBL" id="RHE37131.1"/>
    </source>
</evidence>
<gene>
    <name evidence="4" type="ORF">DW040_12650</name>
    <name evidence="3" type="ORF">DW723_15960</name>
    <name evidence="2" type="ORF">DW740_15900</name>
</gene>
<name>A0A414J0Y9_9FIRM</name>
<dbReference type="InterPro" id="IPR003708">
    <property type="entry name" value="SecB"/>
</dbReference>
<sequence>MITQLHARRKNMEVRSKYESALILDKIEIIESSFRKKDGSLDDLELGVQVDHSLNKIGDDKFELILTTKVADQDEKVCVWVKGRAIFNTQQENMSILERNAIAILFPYIRSYISTITTQPGMAPILLPAMNIVAMLNDQKKN</sequence>
<dbReference type="GO" id="GO:0051082">
    <property type="term" value="F:unfolded protein binding"/>
    <property type="evidence" value="ECO:0007669"/>
    <property type="project" value="InterPro"/>
</dbReference>
<dbReference type="InterPro" id="IPR035958">
    <property type="entry name" value="SecB-like_sf"/>
</dbReference>
<accession>A0A414J0Y9</accession>
<evidence type="ECO:0000313" key="5">
    <source>
        <dbReference type="Proteomes" id="UP000283745"/>
    </source>
</evidence>
<comment type="similarity">
    <text evidence="1">Belongs to the SecB family.</text>
</comment>
<organism evidence="2 5">
    <name type="scientific">Blautia obeum</name>
    <dbReference type="NCBI Taxonomy" id="40520"/>
    <lineage>
        <taxon>Bacteria</taxon>
        <taxon>Bacillati</taxon>
        <taxon>Bacillota</taxon>
        <taxon>Clostridia</taxon>
        <taxon>Lachnospirales</taxon>
        <taxon>Lachnospiraceae</taxon>
        <taxon>Blautia</taxon>
    </lineage>
</organism>
<dbReference type="EMBL" id="QROE01000006">
    <property type="protein sequence ID" value="RHK93719.1"/>
    <property type="molecule type" value="Genomic_DNA"/>
</dbReference>
<reference evidence="5 6" key="1">
    <citation type="submission" date="2018-08" db="EMBL/GenBank/DDBJ databases">
        <title>A genome reference for cultivated species of the human gut microbiota.</title>
        <authorList>
            <person name="Zou Y."/>
            <person name="Xue W."/>
            <person name="Luo G."/>
        </authorList>
    </citation>
    <scope>NUCLEOTIDE SEQUENCE [LARGE SCALE GENOMIC DNA]</scope>
    <source>
        <strain evidence="4 7">AF39-4</strain>
        <strain evidence="3 6">AM27-32LB</strain>
        <strain evidence="2 5">AM28-23</strain>
    </source>
</reference>
<dbReference type="Proteomes" id="UP000283928">
    <property type="component" value="Unassembled WGS sequence"/>
</dbReference>
<dbReference type="Pfam" id="PF02556">
    <property type="entry name" value="SecB"/>
    <property type="match status" value="1"/>
</dbReference>
<dbReference type="Proteomes" id="UP000284267">
    <property type="component" value="Unassembled WGS sequence"/>
</dbReference>
<evidence type="ECO:0000256" key="1">
    <source>
        <dbReference type="ARBA" id="ARBA00009990"/>
    </source>
</evidence>
<evidence type="ECO:0000313" key="3">
    <source>
        <dbReference type="EMBL" id="RHE69960.1"/>
    </source>
</evidence>
<dbReference type="GO" id="GO:0051262">
    <property type="term" value="P:protein tetramerization"/>
    <property type="evidence" value="ECO:0007669"/>
    <property type="project" value="InterPro"/>
</dbReference>
<dbReference type="Gene3D" id="3.10.420.10">
    <property type="entry name" value="SecB-like"/>
    <property type="match status" value="1"/>
</dbReference>
<comment type="caution">
    <text evidence="2">The sequence shown here is derived from an EMBL/GenBank/DDBJ whole genome shotgun (WGS) entry which is preliminary data.</text>
</comment>
<dbReference type="PANTHER" id="PTHR36918">
    <property type="match status" value="1"/>
</dbReference>
<dbReference type="SUPFAM" id="SSF54611">
    <property type="entry name" value="SecB-like"/>
    <property type="match status" value="1"/>
</dbReference>
<dbReference type="AlphaFoldDB" id="A0A414J0Y9"/>
<evidence type="ECO:0000313" key="7">
    <source>
        <dbReference type="Proteomes" id="UP000284267"/>
    </source>
</evidence>
<dbReference type="PANTHER" id="PTHR36918:SF1">
    <property type="entry name" value="PROTEIN-EXPORT PROTEIN SECB"/>
    <property type="match status" value="1"/>
</dbReference>
<dbReference type="EMBL" id="QSKF01000016">
    <property type="protein sequence ID" value="RHE37131.1"/>
    <property type="molecule type" value="Genomic_DNA"/>
</dbReference>
<dbReference type="GO" id="GO:0015031">
    <property type="term" value="P:protein transport"/>
    <property type="evidence" value="ECO:0007669"/>
    <property type="project" value="InterPro"/>
</dbReference>
<evidence type="ECO:0000313" key="4">
    <source>
        <dbReference type="EMBL" id="RHK93719.1"/>
    </source>
</evidence>
<proteinExistence type="inferred from homology"/>
<dbReference type="EMBL" id="QSKO01000035">
    <property type="protein sequence ID" value="RHE69960.1"/>
    <property type="molecule type" value="Genomic_DNA"/>
</dbReference>
<dbReference type="Proteomes" id="UP000283745">
    <property type="component" value="Unassembled WGS sequence"/>
</dbReference>
<evidence type="ECO:0000313" key="6">
    <source>
        <dbReference type="Proteomes" id="UP000283928"/>
    </source>
</evidence>
<protein>
    <submittedName>
        <fullName evidence="2">Preprotein translocase subunit SecB</fullName>
    </submittedName>
</protein>